<evidence type="ECO:0000256" key="5">
    <source>
        <dbReference type="ARBA" id="ARBA00022692"/>
    </source>
</evidence>
<protein>
    <submittedName>
        <fullName evidence="9">Auxin Efflux Carrier</fullName>
    </submittedName>
</protein>
<feature type="transmembrane region" description="Helical" evidence="8">
    <location>
        <begin position="127"/>
        <end position="146"/>
    </location>
</feature>
<keyword evidence="5 8" id="KW-0812">Transmembrane</keyword>
<dbReference type="Pfam" id="PF03547">
    <property type="entry name" value="Mem_trans"/>
    <property type="match status" value="2"/>
</dbReference>
<comment type="caution">
    <text evidence="9">The sequence shown here is derived from an EMBL/GenBank/DDBJ whole genome shotgun (WGS) entry which is preliminary data.</text>
</comment>
<dbReference type="PANTHER" id="PTHR36838:SF1">
    <property type="entry name" value="SLR1864 PROTEIN"/>
    <property type="match status" value="1"/>
</dbReference>
<keyword evidence="3" id="KW-0813">Transport</keyword>
<name>A0A139BXT9_9PROT</name>
<evidence type="ECO:0000256" key="2">
    <source>
        <dbReference type="ARBA" id="ARBA00010145"/>
    </source>
</evidence>
<dbReference type="EMBL" id="LSLI01000001">
    <property type="protein sequence ID" value="KXS33829.1"/>
    <property type="molecule type" value="Genomic_DNA"/>
</dbReference>
<feature type="transmembrane region" description="Helical" evidence="8">
    <location>
        <begin position="29"/>
        <end position="48"/>
    </location>
</feature>
<accession>A0A139BXT9</accession>
<evidence type="ECO:0000256" key="1">
    <source>
        <dbReference type="ARBA" id="ARBA00004651"/>
    </source>
</evidence>
<evidence type="ECO:0000313" key="10">
    <source>
        <dbReference type="Proteomes" id="UP000070578"/>
    </source>
</evidence>
<evidence type="ECO:0000256" key="7">
    <source>
        <dbReference type="ARBA" id="ARBA00023136"/>
    </source>
</evidence>
<dbReference type="PANTHER" id="PTHR36838">
    <property type="entry name" value="AUXIN EFFLUX CARRIER FAMILY PROTEIN"/>
    <property type="match status" value="1"/>
</dbReference>
<evidence type="ECO:0000256" key="3">
    <source>
        <dbReference type="ARBA" id="ARBA00022448"/>
    </source>
</evidence>
<dbReference type="GO" id="GO:0055085">
    <property type="term" value="P:transmembrane transport"/>
    <property type="evidence" value="ECO:0007669"/>
    <property type="project" value="InterPro"/>
</dbReference>
<organism evidence="9 10">
    <name type="scientific">Candidatus Gallionella acididurans</name>
    <dbReference type="NCBI Taxonomy" id="1796491"/>
    <lineage>
        <taxon>Bacteria</taxon>
        <taxon>Pseudomonadati</taxon>
        <taxon>Pseudomonadota</taxon>
        <taxon>Betaproteobacteria</taxon>
        <taxon>Nitrosomonadales</taxon>
        <taxon>Gallionellaceae</taxon>
        <taxon>Gallionella</taxon>
    </lineage>
</organism>
<dbReference type="InterPro" id="IPR038770">
    <property type="entry name" value="Na+/solute_symporter_sf"/>
</dbReference>
<evidence type="ECO:0000313" key="9">
    <source>
        <dbReference type="EMBL" id="KXS33829.1"/>
    </source>
</evidence>
<feature type="transmembrane region" description="Helical" evidence="8">
    <location>
        <begin position="57"/>
        <end position="78"/>
    </location>
</feature>
<comment type="subcellular location">
    <subcellularLocation>
        <location evidence="1">Cell membrane</location>
        <topology evidence="1">Multi-pass membrane protein</topology>
    </subcellularLocation>
</comment>
<dbReference type="Gene3D" id="1.20.1530.20">
    <property type="match status" value="1"/>
</dbReference>
<proteinExistence type="inferred from homology"/>
<dbReference type="PATRIC" id="fig|1796491.3.peg.48"/>
<sequence length="301" mass="32725">MTNLILLILCFIAGMLLHRYKRMPVNTPAVLNSFIIHVSMPALTLLYVHELKISGHIGLMVAMGWIVFALSAVFFRFIGRRLDLPRRTVGALILTGGLCNTSYVGLPMIEAYYGHQGLAAGIIVDQLGSFLVLSTLGITFAGIYSSGRPGAGEMAKRIFLFPPFIALMLAVLLMPVAYPEWLTIVLKRMGDTLAPLALLAVGFQLRLGHLAGNVRNLAIGLSFKLVLAPLALFLLYVPLLGAHGQAIQITLFEAAMPPMITSAILATEHDLDPPLATLMVAMGLVISFATLTCWWWLMRGV</sequence>
<keyword evidence="7 8" id="KW-0472">Membrane</keyword>
<dbReference type="GO" id="GO:0005886">
    <property type="term" value="C:plasma membrane"/>
    <property type="evidence" value="ECO:0007669"/>
    <property type="project" value="UniProtKB-SubCell"/>
</dbReference>
<reference evidence="9 10" key="2">
    <citation type="submission" date="2016-03" db="EMBL/GenBank/DDBJ databases">
        <title>New uncultured bacterium of the family Gallionellaceae from acid mine drainage: description and reconstruction of genome based on metagenomic analysis of microbial community.</title>
        <authorList>
            <person name="Kadnikov V."/>
            <person name="Ivasenko D."/>
            <person name="Beletsky A."/>
            <person name="Mardanov A."/>
            <person name="Danilova E."/>
            <person name="Pimenov N."/>
            <person name="Karnachuk O."/>
            <person name="Ravin N."/>
        </authorList>
    </citation>
    <scope>NUCLEOTIDE SEQUENCE [LARGE SCALE GENOMIC DNA]</scope>
    <source>
        <strain evidence="9">ShG14-8</strain>
    </source>
</reference>
<feature type="transmembrane region" description="Helical" evidence="8">
    <location>
        <begin position="158"/>
        <end position="178"/>
    </location>
</feature>
<gene>
    <name evidence="9" type="ORF">AWT59_0044</name>
</gene>
<comment type="similarity">
    <text evidence="2">Belongs to the auxin efflux carrier (TC 2.A.69) family.</text>
</comment>
<feature type="transmembrane region" description="Helical" evidence="8">
    <location>
        <begin position="184"/>
        <end position="205"/>
    </location>
</feature>
<feature type="transmembrane region" description="Helical" evidence="8">
    <location>
        <begin position="217"/>
        <end position="239"/>
    </location>
</feature>
<dbReference type="InterPro" id="IPR004776">
    <property type="entry name" value="Mem_transp_PIN-like"/>
</dbReference>
<reference evidence="9 10" key="1">
    <citation type="submission" date="2016-02" db="EMBL/GenBank/DDBJ databases">
        <authorList>
            <person name="Wen L."/>
            <person name="He K."/>
            <person name="Yang H."/>
        </authorList>
    </citation>
    <scope>NUCLEOTIDE SEQUENCE [LARGE SCALE GENOMIC DNA]</scope>
    <source>
        <strain evidence="9">ShG14-8</strain>
    </source>
</reference>
<evidence type="ECO:0000256" key="6">
    <source>
        <dbReference type="ARBA" id="ARBA00022989"/>
    </source>
</evidence>
<feature type="transmembrane region" description="Helical" evidence="8">
    <location>
        <begin position="278"/>
        <end position="297"/>
    </location>
</feature>
<keyword evidence="6 8" id="KW-1133">Transmembrane helix</keyword>
<evidence type="ECO:0000256" key="8">
    <source>
        <dbReference type="SAM" id="Phobius"/>
    </source>
</evidence>
<evidence type="ECO:0000256" key="4">
    <source>
        <dbReference type="ARBA" id="ARBA00022475"/>
    </source>
</evidence>
<dbReference type="AlphaFoldDB" id="A0A139BXT9"/>
<keyword evidence="4" id="KW-1003">Cell membrane</keyword>
<dbReference type="Proteomes" id="UP000070578">
    <property type="component" value="Unassembled WGS sequence"/>
</dbReference>